<evidence type="ECO:0000256" key="7">
    <source>
        <dbReference type="SAM" id="Phobius"/>
    </source>
</evidence>
<evidence type="ECO:0000256" key="1">
    <source>
        <dbReference type="ARBA" id="ARBA00004651"/>
    </source>
</evidence>
<keyword evidence="2" id="KW-1003">Cell membrane</keyword>
<dbReference type="PANTHER" id="PTHR42920:SF5">
    <property type="entry name" value="EAMA DOMAIN-CONTAINING PROTEIN"/>
    <property type="match status" value="1"/>
</dbReference>
<evidence type="ECO:0000313" key="10">
    <source>
        <dbReference type="Proteomes" id="UP000007575"/>
    </source>
</evidence>
<dbReference type="InterPro" id="IPR051258">
    <property type="entry name" value="Diverse_Substrate_Transporter"/>
</dbReference>
<sequence>MRFSRQELLLVLITMIWGGTFLAVHHALAYTGPLFFVGLRFLIAAVLLTLLTFRTLGRPTRTELGAGALIGAAIGAGYAMQTTGLQTIPSSTSAFITALYVPLVPLLQWLFLRRPPSLMACVGVALAFGGLLLVANPEGTAFAFGAGEYWTLASAVAIALEILLISASSHRVDARRVTVVQLLVASGLSFLAMWPAREQVPAFSWALAVTVLVLGAASALIQFGMNWAQKTVSPTRATVIYTGEPVWAGLIGRVAGERLPLAALFGGLLIVLGVLVSELPLPVRLRLRRLPLRRRHRTEGPGTTSAMPPGDPQP</sequence>
<feature type="transmembrane region" description="Helical" evidence="7">
    <location>
        <begin position="261"/>
        <end position="285"/>
    </location>
</feature>
<name>H8H057_DEIGI</name>
<organism evidence="9 10">
    <name type="scientific">Deinococcus gobiensis (strain DSM 21396 / JCM 16679 / CGMCC 1.7299 / I-0)</name>
    <dbReference type="NCBI Taxonomy" id="745776"/>
    <lineage>
        <taxon>Bacteria</taxon>
        <taxon>Thermotogati</taxon>
        <taxon>Deinococcota</taxon>
        <taxon>Deinococci</taxon>
        <taxon>Deinococcales</taxon>
        <taxon>Deinococcaceae</taxon>
        <taxon>Deinococcus</taxon>
    </lineage>
</organism>
<evidence type="ECO:0000256" key="4">
    <source>
        <dbReference type="ARBA" id="ARBA00022989"/>
    </source>
</evidence>
<comment type="subcellular location">
    <subcellularLocation>
        <location evidence="1">Cell membrane</location>
        <topology evidence="1">Multi-pass membrane protein</topology>
    </subcellularLocation>
</comment>
<evidence type="ECO:0000256" key="6">
    <source>
        <dbReference type="SAM" id="MobiDB-lite"/>
    </source>
</evidence>
<feature type="transmembrane region" description="Helical" evidence="7">
    <location>
        <begin position="34"/>
        <end position="52"/>
    </location>
</feature>
<dbReference type="EMBL" id="CP002192">
    <property type="protein sequence ID" value="AFD27109.1"/>
    <property type="molecule type" value="Genomic_DNA"/>
</dbReference>
<dbReference type="HOGENOM" id="CLU_033863_21_0_0"/>
<feature type="transmembrane region" description="Helical" evidence="7">
    <location>
        <begin position="93"/>
        <end position="111"/>
    </location>
</feature>
<feature type="domain" description="EamA" evidence="8">
    <location>
        <begin position="8"/>
        <end position="134"/>
    </location>
</feature>
<keyword evidence="5 7" id="KW-0472">Membrane</keyword>
<protein>
    <submittedName>
        <fullName evidence="9">Permease of the drug/metabolite transporter superfamily</fullName>
    </submittedName>
</protein>
<dbReference type="InterPro" id="IPR000620">
    <property type="entry name" value="EamA_dom"/>
</dbReference>
<dbReference type="OrthoDB" id="9804865at2"/>
<feature type="transmembrane region" description="Helical" evidence="7">
    <location>
        <begin position="177"/>
        <end position="196"/>
    </location>
</feature>
<dbReference type="PANTHER" id="PTHR42920">
    <property type="entry name" value="OS03G0707200 PROTEIN-RELATED"/>
    <property type="match status" value="1"/>
</dbReference>
<feature type="domain" description="EamA" evidence="8">
    <location>
        <begin position="147"/>
        <end position="276"/>
    </location>
</feature>
<feature type="transmembrane region" description="Helical" evidence="7">
    <location>
        <begin position="202"/>
        <end position="225"/>
    </location>
</feature>
<evidence type="ECO:0000256" key="3">
    <source>
        <dbReference type="ARBA" id="ARBA00022692"/>
    </source>
</evidence>
<reference evidence="9 10" key="1">
    <citation type="journal article" date="2012" name="PLoS ONE">
        <title>Genome sequence and transcriptome analysis of the radioresistant bacterium Deinococcus gobiensis: insights into the extreme environmental adaptations.</title>
        <authorList>
            <person name="Yuan M."/>
            <person name="Chen M."/>
            <person name="Zhang W."/>
            <person name="Lu W."/>
            <person name="Wang J."/>
            <person name="Yang M."/>
            <person name="Zhao P."/>
            <person name="Tang R."/>
            <person name="Li X."/>
            <person name="Hao Y."/>
            <person name="Zhou Z."/>
            <person name="Zhan Y."/>
            <person name="Yu H."/>
            <person name="Teng C."/>
            <person name="Yan Y."/>
            <person name="Ping S."/>
            <person name="Wang Y."/>
            <person name="Lin M."/>
        </authorList>
    </citation>
    <scope>NUCLEOTIDE SEQUENCE [LARGE SCALE GENOMIC DNA]</scope>
    <source>
        <strain evidence="10">DSM 21396 / JCM 16679 / CGMCC 1.7299 / I-0</strain>
        <plasmid evidence="9">P1</plasmid>
    </source>
</reference>
<evidence type="ECO:0000313" key="9">
    <source>
        <dbReference type="EMBL" id="AFD27109.1"/>
    </source>
</evidence>
<dbReference type="RefSeq" id="WP_014695627.1">
    <property type="nucleotide sequence ID" value="NC_017805.1"/>
</dbReference>
<feature type="transmembrane region" description="Helical" evidence="7">
    <location>
        <begin position="64"/>
        <end position="81"/>
    </location>
</feature>
<dbReference type="KEGG" id="dgo:DGo_PA0223"/>
<accession>H8H057</accession>
<feature type="transmembrane region" description="Helical" evidence="7">
    <location>
        <begin position="118"/>
        <end position="135"/>
    </location>
</feature>
<gene>
    <name evidence="9" type="ordered locus">DGo_PA0223</name>
</gene>
<keyword evidence="9" id="KW-0614">Plasmid</keyword>
<dbReference type="PATRIC" id="fig|745776.4.peg.3263"/>
<feature type="region of interest" description="Disordered" evidence="6">
    <location>
        <begin position="294"/>
        <end position="314"/>
    </location>
</feature>
<dbReference type="Pfam" id="PF00892">
    <property type="entry name" value="EamA"/>
    <property type="match status" value="2"/>
</dbReference>
<keyword evidence="3 7" id="KW-0812">Transmembrane</keyword>
<feature type="transmembrane region" description="Helical" evidence="7">
    <location>
        <begin position="7"/>
        <end position="28"/>
    </location>
</feature>
<keyword evidence="10" id="KW-1185">Reference proteome</keyword>
<feature type="transmembrane region" description="Helical" evidence="7">
    <location>
        <begin position="141"/>
        <end position="165"/>
    </location>
</feature>
<dbReference type="GO" id="GO:0005886">
    <property type="term" value="C:plasma membrane"/>
    <property type="evidence" value="ECO:0007669"/>
    <property type="project" value="UniProtKB-SubCell"/>
</dbReference>
<evidence type="ECO:0000256" key="2">
    <source>
        <dbReference type="ARBA" id="ARBA00022475"/>
    </source>
</evidence>
<proteinExistence type="predicted"/>
<dbReference type="InterPro" id="IPR037185">
    <property type="entry name" value="EmrE-like"/>
</dbReference>
<keyword evidence="4 7" id="KW-1133">Transmembrane helix</keyword>
<dbReference type="AlphaFoldDB" id="H8H057"/>
<dbReference type="Proteomes" id="UP000007575">
    <property type="component" value="Plasmid P1"/>
</dbReference>
<geneLocation type="plasmid" evidence="9 10">
    <name>P1</name>
</geneLocation>
<evidence type="ECO:0000256" key="5">
    <source>
        <dbReference type="ARBA" id="ARBA00023136"/>
    </source>
</evidence>
<evidence type="ECO:0000259" key="8">
    <source>
        <dbReference type="Pfam" id="PF00892"/>
    </source>
</evidence>
<dbReference type="SUPFAM" id="SSF103481">
    <property type="entry name" value="Multidrug resistance efflux transporter EmrE"/>
    <property type="match status" value="2"/>
</dbReference>